<proteinExistence type="predicted"/>
<organism evidence="1 2">
    <name type="scientific">Oesophagostomum dentatum</name>
    <name type="common">Nodular worm</name>
    <dbReference type="NCBI Taxonomy" id="61180"/>
    <lineage>
        <taxon>Eukaryota</taxon>
        <taxon>Metazoa</taxon>
        <taxon>Ecdysozoa</taxon>
        <taxon>Nematoda</taxon>
        <taxon>Chromadorea</taxon>
        <taxon>Rhabditida</taxon>
        <taxon>Rhabditina</taxon>
        <taxon>Rhabditomorpha</taxon>
        <taxon>Strongyloidea</taxon>
        <taxon>Strongylidae</taxon>
        <taxon>Oesophagostomum</taxon>
    </lineage>
</organism>
<dbReference type="EMBL" id="KN549276">
    <property type="protein sequence ID" value="KHJ98774.1"/>
    <property type="molecule type" value="Genomic_DNA"/>
</dbReference>
<accession>A0A0B1TNE5</accession>
<dbReference type="Proteomes" id="UP000053660">
    <property type="component" value="Unassembled WGS sequence"/>
</dbReference>
<sequence>MGLRSSFRRFSSWYCESLAEHSWSKHSNISAWHKTGRILDRLAPESKYPV</sequence>
<dbReference type="AlphaFoldDB" id="A0A0B1TNE5"/>
<evidence type="ECO:0000313" key="1">
    <source>
        <dbReference type="EMBL" id="KHJ98774.1"/>
    </source>
</evidence>
<evidence type="ECO:0000313" key="2">
    <source>
        <dbReference type="Proteomes" id="UP000053660"/>
    </source>
</evidence>
<keyword evidence="2" id="KW-1185">Reference proteome</keyword>
<gene>
    <name evidence="1" type="ORF">OESDEN_01239</name>
</gene>
<name>A0A0B1TNE5_OESDE</name>
<reference evidence="1 2" key="1">
    <citation type="submission" date="2014-03" db="EMBL/GenBank/DDBJ databases">
        <title>Draft genome of the hookworm Oesophagostomum dentatum.</title>
        <authorList>
            <person name="Mitreva M."/>
        </authorList>
    </citation>
    <scope>NUCLEOTIDE SEQUENCE [LARGE SCALE GENOMIC DNA]</scope>
    <source>
        <strain evidence="1 2">OD-Hann</strain>
    </source>
</reference>
<protein>
    <submittedName>
        <fullName evidence="1">Uncharacterized protein</fullName>
    </submittedName>
</protein>